<gene>
    <name evidence="2" type="ORF">Bca52824_032060</name>
</gene>
<dbReference type="Proteomes" id="UP000886595">
    <property type="component" value="Unassembled WGS sequence"/>
</dbReference>
<accession>A0A8X7SAC0</accession>
<evidence type="ECO:0000313" key="3">
    <source>
        <dbReference type="Proteomes" id="UP000886595"/>
    </source>
</evidence>
<dbReference type="Gene3D" id="3.60.10.10">
    <property type="entry name" value="Endonuclease/exonuclease/phosphatase"/>
    <property type="match status" value="1"/>
</dbReference>
<comment type="caution">
    <text evidence="2">The sequence shown here is derived from an EMBL/GenBank/DDBJ whole genome shotgun (WGS) entry which is preliminary data.</text>
</comment>
<dbReference type="PANTHER" id="PTHR33710:SF62">
    <property type="entry name" value="DUF4283 DOMAIN PROTEIN"/>
    <property type="match status" value="1"/>
</dbReference>
<organism evidence="2 3">
    <name type="scientific">Brassica carinata</name>
    <name type="common">Ethiopian mustard</name>
    <name type="synonym">Abyssinian cabbage</name>
    <dbReference type="NCBI Taxonomy" id="52824"/>
    <lineage>
        <taxon>Eukaryota</taxon>
        <taxon>Viridiplantae</taxon>
        <taxon>Streptophyta</taxon>
        <taxon>Embryophyta</taxon>
        <taxon>Tracheophyta</taxon>
        <taxon>Spermatophyta</taxon>
        <taxon>Magnoliopsida</taxon>
        <taxon>eudicotyledons</taxon>
        <taxon>Gunneridae</taxon>
        <taxon>Pentapetalae</taxon>
        <taxon>rosids</taxon>
        <taxon>malvids</taxon>
        <taxon>Brassicales</taxon>
        <taxon>Brassicaceae</taxon>
        <taxon>Brassiceae</taxon>
        <taxon>Brassica</taxon>
    </lineage>
</organism>
<sequence>METKQQDAFIKDKLQTLNFSGYFSVPPVGSSGGLSLLWRDTVTVDVLKDSPNIIDAEIKFKGTSSFVSFIYGAPAVGNRSAFWNSVSQMARDEDTPWLLTGDFNEILNNQEKEGGPERWEGSFTAFRSFVSHNGLWDLKHSGNHLSWRGSRHTHFIRSRLDRAMSNCGWAEAFPLGRSKYLRFEGSDHRPLLTFFNNDRSKGRGVFRFNRTLTENEEVTDLIDATWNHDPLESVIAKLNSCRKGIIQWTRERNQKSSIHNKTRHISD</sequence>
<keyword evidence="3" id="KW-1185">Reference proteome</keyword>
<dbReference type="GO" id="GO:0003824">
    <property type="term" value="F:catalytic activity"/>
    <property type="evidence" value="ECO:0007669"/>
    <property type="project" value="InterPro"/>
</dbReference>
<protein>
    <recommendedName>
        <fullName evidence="1">Endonuclease/exonuclease/phosphatase domain-containing protein</fullName>
    </recommendedName>
</protein>
<dbReference type="EMBL" id="JAAMPC010000007">
    <property type="protein sequence ID" value="KAG2303409.1"/>
    <property type="molecule type" value="Genomic_DNA"/>
</dbReference>
<proteinExistence type="predicted"/>
<dbReference type="InterPro" id="IPR036691">
    <property type="entry name" value="Endo/exonu/phosph_ase_sf"/>
</dbReference>
<evidence type="ECO:0000259" key="1">
    <source>
        <dbReference type="Pfam" id="PF03372"/>
    </source>
</evidence>
<dbReference type="Pfam" id="PF03372">
    <property type="entry name" value="Exo_endo_phos"/>
    <property type="match status" value="1"/>
</dbReference>
<reference evidence="2 3" key="1">
    <citation type="submission" date="2020-02" db="EMBL/GenBank/DDBJ databases">
        <authorList>
            <person name="Ma Q."/>
            <person name="Huang Y."/>
            <person name="Song X."/>
            <person name="Pei D."/>
        </authorList>
    </citation>
    <scope>NUCLEOTIDE SEQUENCE [LARGE SCALE GENOMIC DNA]</scope>
    <source>
        <strain evidence="2">Sxm20200214</strain>
        <tissue evidence="2">Leaf</tissue>
    </source>
</reference>
<feature type="domain" description="Endonuclease/exonuclease/phosphatase" evidence="1">
    <location>
        <begin position="2"/>
        <end position="188"/>
    </location>
</feature>
<name>A0A8X7SAC0_BRACI</name>
<evidence type="ECO:0000313" key="2">
    <source>
        <dbReference type="EMBL" id="KAG2303409.1"/>
    </source>
</evidence>
<dbReference type="InterPro" id="IPR005135">
    <property type="entry name" value="Endo/exonuclease/phosphatase"/>
</dbReference>
<dbReference type="OrthoDB" id="1112386at2759"/>
<dbReference type="AlphaFoldDB" id="A0A8X7SAC0"/>
<dbReference type="SUPFAM" id="SSF56219">
    <property type="entry name" value="DNase I-like"/>
    <property type="match status" value="1"/>
</dbReference>
<dbReference type="PANTHER" id="PTHR33710">
    <property type="entry name" value="BNAC02G09200D PROTEIN"/>
    <property type="match status" value="1"/>
</dbReference>